<evidence type="ECO:0000313" key="2">
    <source>
        <dbReference type="EMBL" id="HGZ42945.1"/>
    </source>
</evidence>
<dbReference type="Pfam" id="PF00535">
    <property type="entry name" value="Glycos_transf_2"/>
    <property type="match status" value="1"/>
</dbReference>
<accession>A0A832MKY3</accession>
<dbReference type="PANTHER" id="PTHR43630">
    <property type="entry name" value="POLY-BETA-1,6-N-ACETYL-D-GLUCOSAMINE SYNTHASE"/>
    <property type="match status" value="1"/>
</dbReference>
<dbReference type="InterPro" id="IPR029044">
    <property type="entry name" value="Nucleotide-diphossugar_trans"/>
</dbReference>
<feature type="domain" description="Glycosyltransferase 2-like" evidence="1">
    <location>
        <begin position="19"/>
        <end position="92"/>
    </location>
</feature>
<dbReference type="Gene3D" id="3.90.550.10">
    <property type="entry name" value="Spore Coat Polysaccharide Biosynthesis Protein SpsA, Chain A"/>
    <property type="match status" value="1"/>
</dbReference>
<proteinExistence type="predicted"/>
<dbReference type="SUPFAM" id="SSF53448">
    <property type="entry name" value="Nucleotide-diphospho-sugar transferases"/>
    <property type="match status" value="1"/>
</dbReference>
<keyword evidence="2" id="KW-0808">Transferase</keyword>
<comment type="caution">
    <text evidence="2">The sequence shown here is derived from an EMBL/GenBank/DDBJ whole genome shotgun (WGS) entry which is preliminary data.</text>
</comment>
<protein>
    <submittedName>
        <fullName evidence="2">Glycosyltransferase family 2 protein</fullName>
    </submittedName>
</protein>
<name>A0A832MKY3_UNCEI</name>
<gene>
    <name evidence="2" type="ORF">ENR23_05865</name>
</gene>
<dbReference type="GO" id="GO:0016740">
    <property type="term" value="F:transferase activity"/>
    <property type="evidence" value="ECO:0007669"/>
    <property type="project" value="UniProtKB-KW"/>
</dbReference>
<reference evidence="2" key="1">
    <citation type="journal article" date="2020" name="mSystems">
        <title>Genome- and Community-Level Interaction Insights into Carbon Utilization and Element Cycling Functions of Hydrothermarchaeota in Hydrothermal Sediment.</title>
        <authorList>
            <person name="Zhou Z."/>
            <person name="Liu Y."/>
            <person name="Xu W."/>
            <person name="Pan J."/>
            <person name="Luo Z.H."/>
            <person name="Li M."/>
        </authorList>
    </citation>
    <scope>NUCLEOTIDE SEQUENCE [LARGE SCALE GENOMIC DNA]</scope>
    <source>
        <strain evidence="2">SpSt-381</strain>
    </source>
</reference>
<dbReference type="AlphaFoldDB" id="A0A832MKY3"/>
<sequence length="258" mass="28006">MAGELPVSVLLLARDETAGVAALLAALADAREAVVVWDPAGDPAVREAAAAAGARVFERPLDGFGAQRAFALERCTQPWVLWVDADEMPDAMLRAALPRALAEAGETTAFTVLRRGWFLGRPIRHCGWRGERIVRLFRRAHARFDDAPVHERVIVAGPPPAPLPGVLEHRSYETWEACVDKMVRYARAGAEAARRAGRRSGPLDVLARPPLRFLRMYVAQLGVLDGAHGLVLCALAAAQVFLKYAELWARPRGGAGRA</sequence>
<dbReference type="EMBL" id="DSQF01000012">
    <property type="protein sequence ID" value="HGZ42945.1"/>
    <property type="molecule type" value="Genomic_DNA"/>
</dbReference>
<dbReference type="PANTHER" id="PTHR43630:SF2">
    <property type="entry name" value="GLYCOSYLTRANSFERASE"/>
    <property type="match status" value="1"/>
</dbReference>
<dbReference type="CDD" id="cd02511">
    <property type="entry name" value="Beta4Glucosyltransferase"/>
    <property type="match status" value="1"/>
</dbReference>
<organism evidence="2">
    <name type="scientific">Eiseniibacteriota bacterium</name>
    <dbReference type="NCBI Taxonomy" id="2212470"/>
    <lineage>
        <taxon>Bacteria</taxon>
        <taxon>Candidatus Eiseniibacteriota</taxon>
    </lineage>
</organism>
<dbReference type="InterPro" id="IPR001173">
    <property type="entry name" value="Glyco_trans_2-like"/>
</dbReference>
<evidence type="ECO:0000259" key="1">
    <source>
        <dbReference type="Pfam" id="PF00535"/>
    </source>
</evidence>